<reference evidence="4" key="1">
    <citation type="journal article" date="2020" name="Genome Biol.">
        <title>Gamete binning: chromosome-level and haplotype-resolved genome assembly enabled by high-throughput single-cell sequencing of gamete genomes.</title>
        <authorList>
            <person name="Campoy J.A."/>
            <person name="Sun H."/>
            <person name="Goel M."/>
            <person name="Jiao W.-B."/>
            <person name="Folz-Donahue K."/>
            <person name="Wang N."/>
            <person name="Rubio M."/>
            <person name="Liu C."/>
            <person name="Kukat C."/>
            <person name="Ruiz D."/>
            <person name="Huettel B."/>
            <person name="Schneeberger K."/>
        </authorList>
    </citation>
    <scope>NUCLEOTIDE SEQUENCE [LARGE SCALE GENOMIC DNA]</scope>
    <source>
        <strain evidence="4">cv. Rojo Pasion</strain>
    </source>
</reference>
<evidence type="ECO:0000313" key="3">
    <source>
        <dbReference type="Proteomes" id="UP000507222"/>
    </source>
</evidence>
<proteinExistence type="predicted"/>
<dbReference type="Proteomes" id="UP000507222">
    <property type="component" value="Unassembled WGS sequence"/>
</dbReference>
<evidence type="ECO:0000313" key="2">
    <source>
        <dbReference type="EMBL" id="CAB4304718.1"/>
    </source>
</evidence>
<sequence length="90" mass="10101">MLSFPQSKSAFFNNKPARIRDKHLSPKNLAGHGGSKWHQPVILPLPREGGRRCSVKPALRSALLSRNPVTQSLRSSHKVQLLAWNGRARR</sequence>
<dbReference type="EMBL" id="CAEKDK010000003">
    <property type="protein sequence ID" value="CAB4274244.1"/>
    <property type="molecule type" value="Genomic_DNA"/>
</dbReference>
<accession>A0A6J5X1K6</accession>
<evidence type="ECO:0000313" key="4">
    <source>
        <dbReference type="Proteomes" id="UP000507245"/>
    </source>
</evidence>
<organism evidence="2 4">
    <name type="scientific">Prunus armeniaca</name>
    <name type="common">Apricot</name>
    <name type="synonym">Armeniaca vulgaris</name>
    <dbReference type="NCBI Taxonomy" id="36596"/>
    <lineage>
        <taxon>Eukaryota</taxon>
        <taxon>Viridiplantae</taxon>
        <taxon>Streptophyta</taxon>
        <taxon>Embryophyta</taxon>
        <taxon>Tracheophyta</taxon>
        <taxon>Spermatophyta</taxon>
        <taxon>Magnoliopsida</taxon>
        <taxon>eudicotyledons</taxon>
        <taxon>Gunneridae</taxon>
        <taxon>Pentapetalae</taxon>
        <taxon>rosids</taxon>
        <taxon>fabids</taxon>
        <taxon>Rosales</taxon>
        <taxon>Rosaceae</taxon>
        <taxon>Amygdaloideae</taxon>
        <taxon>Amygdaleae</taxon>
        <taxon>Prunus</taxon>
    </lineage>
</organism>
<reference evidence="2 3" key="2">
    <citation type="submission" date="2020-05" db="EMBL/GenBank/DDBJ databases">
        <authorList>
            <person name="Campoy J."/>
            <person name="Schneeberger K."/>
            <person name="Spophaly S."/>
        </authorList>
    </citation>
    <scope>NUCLEOTIDE SEQUENCE [LARGE SCALE GENOMIC DNA]</scope>
    <source>
        <strain evidence="2">PruArmRojPasFocal</strain>
    </source>
</reference>
<dbReference type="AlphaFoldDB" id="A0A6J5X1K6"/>
<evidence type="ECO:0000313" key="1">
    <source>
        <dbReference type="EMBL" id="CAB4274244.1"/>
    </source>
</evidence>
<keyword evidence="4" id="KW-1185">Reference proteome</keyword>
<protein>
    <submittedName>
        <fullName evidence="2">Uncharacterized protein</fullName>
    </submittedName>
</protein>
<dbReference type="EMBL" id="CAEKKB010000003">
    <property type="protein sequence ID" value="CAB4304718.1"/>
    <property type="molecule type" value="Genomic_DNA"/>
</dbReference>
<dbReference type="Proteomes" id="UP000507245">
    <property type="component" value="Unassembled WGS sequence"/>
</dbReference>
<name>A0A6J5X1K6_PRUAR</name>
<gene>
    <name evidence="1" type="ORF">CURHAP_LOCUS22666</name>
    <name evidence="2" type="ORF">ORAREDHAP_LOCUS22412</name>
</gene>
<dbReference type="OrthoDB" id="993217at2759"/>
<dbReference type="AntiFam" id="ANF00039">
    <property type="entry name" value="Antisense to SRP RNA"/>
</dbReference>